<dbReference type="InterPro" id="IPR012340">
    <property type="entry name" value="NA-bd_OB-fold"/>
</dbReference>
<reference evidence="2" key="1">
    <citation type="book" date="2010" name="EXTREMOPHILES" publisher="0:0-0">
        <title>Complete genome sequences of ten hyperthermophilic archaea reveal their metabolic capabilities and possible ecological roles.</title>
        <editorList>
            <person name="?"/>
        </editorList>
        <authorList>
            <person name="Ravin N.V."/>
            <person name="Mardanov A.V."/>
            <person name="Bonch-Osmolovskaya E.A."/>
            <person name="Skryabin K.G."/>
        </authorList>
    </citation>
    <scope>NUCLEOTIDE SEQUENCE [LARGE SCALE GENOMIC DNA]</scope>
    <source>
        <strain evidence="2">1505</strain>
    </source>
</reference>
<dbReference type="AlphaFoldDB" id="A0A3G1A6P1"/>
<evidence type="ECO:0000313" key="2">
    <source>
        <dbReference type="Proteomes" id="UP000266720"/>
    </source>
</evidence>
<dbReference type="EMBL" id="CP007493">
    <property type="protein sequence ID" value="AJB42662.1"/>
    <property type="molecule type" value="Genomic_DNA"/>
</dbReference>
<evidence type="ECO:0000313" key="1">
    <source>
        <dbReference type="EMBL" id="AJB42662.1"/>
    </source>
</evidence>
<accession>A0A3G1A6P1</accession>
<dbReference type="Gene3D" id="2.40.50.140">
    <property type="entry name" value="Nucleic acid-binding proteins"/>
    <property type="match status" value="1"/>
</dbReference>
<dbReference type="GeneID" id="25407026"/>
<dbReference type="STRING" id="697581.TCARB_1622"/>
<protein>
    <submittedName>
        <fullName evidence="1">Uncharacterized protein</fullName>
    </submittedName>
</protein>
<organism evidence="1 2">
    <name type="scientific">Thermofilum adornatum 1505</name>
    <dbReference type="NCBI Taxonomy" id="697581"/>
    <lineage>
        <taxon>Archaea</taxon>
        <taxon>Thermoproteota</taxon>
        <taxon>Thermoprotei</taxon>
        <taxon>Thermofilales</taxon>
        <taxon>Thermofilaceae</taxon>
        <taxon>Thermofilum</taxon>
    </lineage>
</organism>
<proteinExistence type="predicted"/>
<dbReference type="KEGG" id="tcb:TCARB_1622"/>
<gene>
    <name evidence="1" type="ORF">TCARB_1622</name>
</gene>
<dbReference type="RefSeq" id="WP_020962237.1">
    <property type="nucleotide sequence ID" value="NZ_CP007493.1"/>
</dbReference>
<dbReference type="GeneID" id="16573200"/>
<sequence>MIGKIVDVNDLGYALVKRLTISSGNAEVDVEIPTRVLQEANFYAVKDRDVEFEVSHEVGDLDKWQIVMSGEVYLKNEKEKLVFSSLGGLRLAIKSEEFYRDLKVGDKIYFKLRSV</sequence>
<name>A0A3G1A6P1_9CREN</name>
<dbReference type="Proteomes" id="UP000266720">
    <property type="component" value="Chromosome"/>
</dbReference>